<feature type="transmembrane region" description="Helical" evidence="8">
    <location>
        <begin position="428"/>
        <end position="455"/>
    </location>
</feature>
<organism evidence="9">
    <name type="scientific">Desulfitobacterium hafniense</name>
    <name type="common">Desulfitobacterium frappieri</name>
    <dbReference type="NCBI Taxonomy" id="49338"/>
    <lineage>
        <taxon>Bacteria</taxon>
        <taxon>Bacillati</taxon>
        <taxon>Bacillota</taxon>
        <taxon>Clostridia</taxon>
        <taxon>Eubacteriales</taxon>
        <taxon>Desulfitobacteriaceae</taxon>
        <taxon>Desulfitobacterium</taxon>
    </lineage>
</organism>
<name>A0A098B4I9_DESHA</name>
<keyword evidence="5 8" id="KW-0812">Transmembrane</keyword>
<feature type="transmembrane region" description="Helical" evidence="8">
    <location>
        <begin position="492"/>
        <end position="516"/>
    </location>
</feature>
<dbReference type="GO" id="GO:0005886">
    <property type="term" value="C:plasma membrane"/>
    <property type="evidence" value="ECO:0007669"/>
    <property type="project" value="UniProtKB-SubCell"/>
</dbReference>
<feature type="transmembrane region" description="Helical" evidence="8">
    <location>
        <begin position="111"/>
        <end position="132"/>
    </location>
</feature>
<dbReference type="PATRIC" id="fig|49338.4.peg.3624"/>
<evidence type="ECO:0000256" key="1">
    <source>
        <dbReference type="ARBA" id="ARBA00004651"/>
    </source>
</evidence>
<dbReference type="PANTHER" id="PTHR30047">
    <property type="entry name" value="HIGH-AFFINITY CHOLINE TRANSPORT PROTEIN-RELATED"/>
    <property type="match status" value="1"/>
</dbReference>
<evidence type="ECO:0000313" key="9">
    <source>
        <dbReference type="EMBL" id="CDX03257.1"/>
    </source>
</evidence>
<comment type="similarity">
    <text evidence="2">Belongs to the BCCT transporter (TC 2.A.15) family.</text>
</comment>
<reference evidence="9" key="1">
    <citation type="submission" date="2014-07" db="EMBL/GenBank/DDBJ databases">
        <authorList>
            <person name="Hornung V.Bastian."/>
        </authorList>
    </citation>
    <scope>NUCLEOTIDE SEQUENCE</scope>
    <source>
        <strain evidence="9">PCE-S</strain>
    </source>
</reference>
<dbReference type="AlphaFoldDB" id="A0A098B4I9"/>
<feature type="transmembrane region" description="Helical" evidence="8">
    <location>
        <begin position="339"/>
        <end position="356"/>
    </location>
</feature>
<dbReference type="PANTHER" id="PTHR30047:SF7">
    <property type="entry name" value="HIGH-AFFINITY CHOLINE TRANSPORT PROTEIN"/>
    <property type="match status" value="1"/>
</dbReference>
<feature type="transmembrane region" description="Helical" evidence="8">
    <location>
        <begin position="162"/>
        <end position="185"/>
    </location>
</feature>
<keyword evidence="3" id="KW-0813">Transport</keyword>
<keyword evidence="7 8" id="KW-0472">Membrane</keyword>
<feature type="transmembrane region" description="Helical" evidence="8">
    <location>
        <begin position="212"/>
        <end position="232"/>
    </location>
</feature>
<evidence type="ECO:0000256" key="6">
    <source>
        <dbReference type="ARBA" id="ARBA00022989"/>
    </source>
</evidence>
<dbReference type="EMBL" id="LK996017">
    <property type="protein sequence ID" value="CDX03257.1"/>
    <property type="molecule type" value="Genomic_DNA"/>
</dbReference>
<dbReference type="GO" id="GO:0022857">
    <property type="term" value="F:transmembrane transporter activity"/>
    <property type="evidence" value="ECO:0007669"/>
    <property type="project" value="InterPro"/>
</dbReference>
<feature type="transmembrane region" description="Helical" evidence="8">
    <location>
        <begin position="368"/>
        <end position="387"/>
    </location>
</feature>
<proteinExistence type="inferred from homology"/>
<evidence type="ECO:0000256" key="8">
    <source>
        <dbReference type="SAM" id="Phobius"/>
    </source>
</evidence>
<keyword evidence="4" id="KW-1003">Cell membrane</keyword>
<dbReference type="InterPro" id="IPR018093">
    <property type="entry name" value="BCCT_CS"/>
</dbReference>
<evidence type="ECO:0000256" key="5">
    <source>
        <dbReference type="ARBA" id="ARBA00022692"/>
    </source>
</evidence>
<feature type="transmembrane region" description="Helical" evidence="8">
    <location>
        <begin position="252"/>
        <end position="270"/>
    </location>
</feature>
<evidence type="ECO:0000256" key="2">
    <source>
        <dbReference type="ARBA" id="ARBA00005658"/>
    </source>
</evidence>
<feature type="transmembrane region" description="Helical" evidence="8">
    <location>
        <begin position="467"/>
        <end position="486"/>
    </location>
</feature>
<dbReference type="Pfam" id="PF02028">
    <property type="entry name" value="BCCT"/>
    <property type="match status" value="1"/>
</dbReference>
<accession>A0A098B4I9</accession>
<feature type="transmembrane region" description="Helical" evidence="8">
    <location>
        <begin position="33"/>
        <end position="51"/>
    </location>
</feature>
<dbReference type="InterPro" id="IPR000060">
    <property type="entry name" value="BCCT_transptr"/>
</dbReference>
<protein>
    <submittedName>
        <fullName evidence="9">Glycine betaine transporter OpuD</fullName>
    </submittedName>
</protein>
<sequence>MDMETDTNSKNSKVLNRQPKTVNWALLGNIDPYVFIISALLAVGFLLWGVVDSEGLSHVSNTILDYIIQQWGWLFIVGILFFLLFCLYLAFSRYGDIKLGGQDTLPEYSTFSWFAMLFGCGMGVGLVFWSIAEPINHFLNPPAYVNALSPSQSAEWSLAISFFHWGLSAWASFVLIGLAMGVIIFRNKMPMLLSSCFYPLLGDRIYGPIGKLIDIITLWASLFGMTTTIGLGTKQLAAGVTYNYGIPQGIPLLLGILAIVIICYLISACTPNLKGIKIGSDLSLIATGGLLIFVFLFGPTKFIMDMFVNSTGVYIQNFFAMSLWTDPIEQSGWLGSWTIFYWAWWIAWAPFVGMFIAKISKGRTIKEFVLGALIAPTLLDMIFFGIFGGTSLSFELNQVSQGILANAINVDISSAVFVLFEQFPFREITSLILIFVIFTFFVVSADSCTIVLGMLSSGGNENPRIPLKLFWGIAMGAAAGLLLMLGDGGLDALQMASILGGFPFLFIMFAICYSIIKTLRREKSTNLVGIRERN</sequence>
<dbReference type="PROSITE" id="PS01303">
    <property type="entry name" value="BCCT"/>
    <property type="match status" value="1"/>
</dbReference>
<evidence type="ECO:0000256" key="7">
    <source>
        <dbReference type="ARBA" id="ARBA00023136"/>
    </source>
</evidence>
<feature type="transmembrane region" description="Helical" evidence="8">
    <location>
        <begin position="282"/>
        <end position="304"/>
    </location>
</feature>
<keyword evidence="6 8" id="KW-1133">Transmembrane helix</keyword>
<dbReference type="NCBIfam" id="TIGR00842">
    <property type="entry name" value="bcct"/>
    <property type="match status" value="1"/>
</dbReference>
<gene>
    <name evidence="9" type="ORF">DPCES_3371</name>
</gene>
<feature type="transmembrane region" description="Helical" evidence="8">
    <location>
        <begin position="71"/>
        <end position="91"/>
    </location>
</feature>
<comment type="subcellular location">
    <subcellularLocation>
        <location evidence="1">Cell membrane</location>
        <topology evidence="1">Multi-pass membrane protein</topology>
    </subcellularLocation>
</comment>
<evidence type="ECO:0000256" key="4">
    <source>
        <dbReference type="ARBA" id="ARBA00022475"/>
    </source>
</evidence>
<evidence type="ECO:0000256" key="3">
    <source>
        <dbReference type="ARBA" id="ARBA00022448"/>
    </source>
</evidence>